<gene>
    <name evidence="1" type="ORF">VNO77_45154</name>
</gene>
<evidence type="ECO:0000313" key="1">
    <source>
        <dbReference type="EMBL" id="KAK7304286.1"/>
    </source>
</evidence>
<comment type="caution">
    <text evidence="1">The sequence shown here is derived from an EMBL/GenBank/DDBJ whole genome shotgun (WGS) entry which is preliminary data.</text>
</comment>
<name>A0AAN9JTX6_CANGL</name>
<evidence type="ECO:0000313" key="2">
    <source>
        <dbReference type="Proteomes" id="UP001367508"/>
    </source>
</evidence>
<protein>
    <submittedName>
        <fullName evidence="1">Uncharacterized protein</fullName>
    </submittedName>
</protein>
<proteinExistence type="predicted"/>
<organism evidence="1 2">
    <name type="scientific">Canavalia gladiata</name>
    <name type="common">Sword bean</name>
    <name type="synonym">Dolichos gladiatus</name>
    <dbReference type="NCBI Taxonomy" id="3824"/>
    <lineage>
        <taxon>Eukaryota</taxon>
        <taxon>Viridiplantae</taxon>
        <taxon>Streptophyta</taxon>
        <taxon>Embryophyta</taxon>
        <taxon>Tracheophyta</taxon>
        <taxon>Spermatophyta</taxon>
        <taxon>Magnoliopsida</taxon>
        <taxon>eudicotyledons</taxon>
        <taxon>Gunneridae</taxon>
        <taxon>Pentapetalae</taxon>
        <taxon>rosids</taxon>
        <taxon>fabids</taxon>
        <taxon>Fabales</taxon>
        <taxon>Fabaceae</taxon>
        <taxon>Papilionoideae</taxon>
        <taxon>50 kb inversion clade</taxon>
        <taxon>NPAAA clade</taxon>
        <taxon>indigoferoid/millettioid clade</taxon>
        <taxon>Phaseoleae</taxon>
        <taxon>Canavalia</taxon>
    </lineage>
</organism>
<sequence length="95" mass="11612">MCICKFYQNFCLIFEMFPFKSNKLKMFIYGRYTLFTGVCFSSYAVNHRRHLETQLEFADVIIRVLVLRRGLIRRLVFQIRAIKSPRKLRKEYRAY</sequence>
<keyword evidence="2" id="KW-1185">Reference proteome</keyword>
<dbReference type="Proteomes" id="UP001367508">
    <property type="component" value="Unassembled WGS sequence"/>
</dbReference>
<accession>A0AAN9JTX6</accession>
<reference evidence="1 2" key="1">
    <citation type="submission" date="2024-01" db="EMBL/GenBank/DDBJ databases">
        <title>The genomes of 5 underutilized Papilionoideae crops provide insights into root nodulation and disease resistanc.</title>
        <authorList>
            <person name="Jiang F."/>
        </authorList>
    </citation>
    <scope>NUCLEOTIDE SEQUENCE [LARGE SCALE GENOMIC DNA]</scope>
    <source>
        <strain evidence="1">LVBAO_FW01</strain>
        <tissue evidence="1">Leaves</tissue>
    </source>
</reference>
<dbReference type="AlphaFoldDB" id="A0AAN9JTX6"/>
<dbReference type="EMBL" id="JAYMYQ010000014">
    <property type="protein sequence ID" value="KAK7304286.1"/>
    <property type="molecule type" value="Genomic_DNA"/>
</dbReference>